<reference evidence="3 4" key="1">
    <citation type="submission" date="2019-06" db="EMBL/GenBank/DDBJ databases">
        <authorList>
            <person name="Livingstone P."/>
            <person name="Whitworth D."/>
        </authorList>
    </citation>
    <scope>NUCLEOTIDE SEQUENCE [LARGE SCALE GENOMIC DNA]</scope>
    <source>
        <strain evidence="3 4">AM401</strain>
    </source>
</reference>
<protein>
    <submittedName>
        <fullName evidence="3">DUF2726 domain-containing protein</fullName>
    </submittedName>
</protein>
<accession>A0A540WKV6</accession>
<dbReference type="AlphaFoldDB" id="A0A540WKV6"/>
<dbReference type="InterPro" id="IPR024402">
    <property type="entry name" value="DUF2726"/>
</dbReference>
<evidence type="ECO:0000313" key="4">
    <source>
        <dbReference type="Proteomes" id="UP000315369"/>
    </source>
</evidence>
<dbReference type="Proteomes" id="UP000315369">
    <property type="component" value="Unassembled WGS sequence"/>
</dbReference>
<gene>
    <name evidence="3" type="ORF">FJV41_46525</name>
</gene>
<feature type="domain" description="DUF2726" evidence="2">
    <location>
        <begin position="55"/>
        <end position="155"/>
    </location>
</feature>
<comment type="caution">
    <text evidence="3">The sequence shown here is derived from an EMBL/GenBank/DDBJ whole genome shotgun (WGS) entry which is preliminary data.</text>
</comment>
<evidence type="ECO:0000313" key="3">
    <source>
        <dbReference type="EMBL" id="TQF09074.1"/>
    </source>
</evidence>
<proteinExistence type="predicted"/>
<keyword evidence="4" id="KW-1185">Reference proteome</keyword>
<dbReference type="Pfam" id="PF10881">
    <property type="entry name" value="DUF2726"/>
    <property type="match status" value="1"/>
</dbReference>
<sequence>MGGQQPDCLQGTANKRGHAPEKGRVRRSGEGHLAVAFVVSSRRGGGMARKKRLFANANEATGHRQLTEWARANGFVISSQCSLSQVLDVDALTGAERNYAFMASFDLVVARSGDGEILFAAEVDGESHKSAAAQRKDRLKNMICRKLNMPLVRVGPTALSTKLDGFASALTWIATLFPHADAIADAYSSGAIPSDEIVFPTDIGVDFVGGKLHFPLDPVVSAYNRMHQYVADGHVLRFPATFNANYAGYSAGGTVTFALAFVETGTLVGWGGCLTGNDLPIPEHDVSTTLAVVDLEQQILQYIGGIRTPLAPPAVVARMRRAQWAKGWSFDEGGGVHPVIKFTNEGKR</sequence>
<dbReference type="EMBL" id="VIFM01000395">
    <property type="protein sequence ID" value="TQF09074.1"/>
    <property type="molecule type" value="Genomic_DNA"/>
</dbReference>
<evidence type="ECO:0000256" key="1">
    <source>
        <dbReference type="SAM" id="MobiDB-lite"/>
    </source>
</evidence>
<evidence type="ECO:0000259" key="2">
    <source>
        <dbReference type="Pfam" id="PF10881"/>
    </source>
</evidence>
<organism evidence="3 4">
    <name type="scientific">Myxococcus llanfairpwllgwyngyllgogerychwyrndrobwllllantysiliogogogochensis</name>
    <dbReference type="NCBI Taxonomy" id="2590453"/>
    <lineage>
        <taxon>Bacteria</taxon>
        <taxon>Pseudomonadati</taxon>
        <taxon>Myxococcota</taxon>
        <taxon>Myxococcia</taxon>
        <taxon>Myxococcales</taxon>
        <taxon>Cystobacterineae</taxon>
        <taxon>Myxococcaceae</taxon>
        <taxon>Myxococcus</taxon>
    </lineage>
</organism>
<name>A0A540WKV6_9BACT</name>
<feature type="region of interest" description="Disordered" evidence="1">
    <location>
        <begin position="1"/>
        <end position="26"/>
    </location>
</feature>
<dbReference type="OrthoDB" id="5782056at2"/>